<evidence type="ECO:0000256" key="5">
    <source>
        <dbReference type="ARBA" id="ARBA00023014"/>
    </source>
</evidence>
<keyword evidence="8" id="KW-1185">Reference proteome</keyword>
<organism evidence="7 8">
    <name type="scientific">Sporomusa silvacetica DSM 10669</name>
    <dbReference type="NCBI Taxonomy" id="1123289"/>
    <lineage>
        <taxon>Bacteria</taxon>
        <taxon>Bacillati</taxon>
        <taxon>Bacillota</taxon>
        <taxon>Negativicutes</taxon>
        <taxon>Selenomonadales</taxon>
        <taxon>Sporomusaceae</taxon>
        <taxon>Sporomusa</taxon>
    </lineage>
</organism>
<accession>A0ABZ3II74</accession>
<dbReference type="SFLD" id="SFLDS00029">
    <property type="entry name" value="Radical_SAM"/>
    <property type="match status" value="1"/>
</dbReference>
<dbReference type="InterPro" id="IPR058240">
    <property type="entry name" value="rSAM_sf"/>
</dbReference>
<dbReference type="InterPro" id="IPR013785">
    <property type="entry name" value="Aldolase_TIM"/>
</dbReference>
<protein>
    <submittedName>
        <fullName evidence="7">GTP 3',8-cyclase</fullName>
    </submittedName>
</protein>
<dbReference type="SUPFAM" id="SSF102114">
    <property type="entry name" value="Radical SAM enzymes"/>
    <property type="match status" value="1"/>
</dbReference>
<name>A0ABZ3II74_9FIRM</name>
<evidence type="ECO:0000256" key="2">
    <source>
        <dbReference type="ARBA" id="ARBA00022691"/>
    </source>
</evidence>
<dbReference type="InterPro" id="IPR023821">
    <property type="entry name" value="rSAM_TatD-assoc"/>
</dbReference>
<keyword evidence="5" id="KW-0411">Iron-sulfur</keyword>
<dbReference type="Gene3D" id="3.20.20.70">
    <property type="entry name" value="Aldolase class I"/>
    <property type="match status" value="1"/>
</dbReference>
<dbReference type="NCBIfam" id="TIGR04038">
    <property type="entry name" value="tatD_link_rSAM"/>
    <property type="match status" value="1"/>
</dbReference>
<evidence type="ECO:0000256" key="3">
    <source>
        <dbReference type="ARBA" id="ARBA00022723"/>
    </source>
</evidence>
<dbReference type="PANTHER" id="PTHR42836:SF1">
    <property type="entry name" value="7-CARBOXY-7-DEAZAGUANINE SYNTHASE"/>
    <property type="match status" value="1"/>
</dbReference>
<gene>
    <name evidence="7" type="primary">moaA_5</name>
    <name evidence="7" type="ORF">SPSIL_012320</name>
</gene>
<evidence type="ECO:0000256" key="1">
    <source>
        <dbReference type="ARBA" id="ARBA00022485"/>
    </source>
</evidence>
<keyword evidence="4" id="KW-0408">Iron</keyword>
<reference evidence="7" key="1">
    <citation type="submission" date="2024-05" db="EMBL/GenBank/DDBJ databases">
        <title>Isolation and characterization of Sporomusa carbonis sp. nov., a carboxydotrophic hydrogenogen in the genus of Sporomusa isolated from a charcoal burning pile.</title>
        <authorList>
            <person name="Boeer T."/>
            <person name="Rosenbaum F."/>
            <person name="Eysell L."/>
            <person name="Mueller V."/>
            <person name="Daniel R."/>
            <person name="Poehlein A."/>
        </authorList>
    </citation>
    <scope>NUCLEOTIDE SEQUENCE [LARGE SCALE GENOMIC DNA]</scope>
    <source>
        <strain evidence="7">DSM 10669</strain>
    </source>
</reference>
<evidence type="ECO:0000256" key="4">
    <source>
        <dbReference type="ARBA" id="ARBA00023004"/>
    </source>
</evidence>
<sequence length="203" mass="23235">MVMTITYELGNALYLNITNRCTNNCSFCVRNSQDGLSQGVNLWLKREPTVEEVMTDVQKWDIDKYQEFVFCGYGEPMMRTYDIIEICKQLKTAYGLPIRINTNGHANLICGRDITPQLTGLVDAVSISMNAKNSKEYQQICLSQYGEKAYDAMLDFTTRCRRHIPRVGLSIVDVMAKDDIQACRKIAEEIGVDFKVRHFVNHN</sequence>
<dbReference type="PROSITE" id="PS51918">
    <property type="entry name" value="RADICAL_SAM"/>
    <property type="match status" value="1"/>
</dbReference>
<evidence type="ECO:0000259" key="6">
    <source>
        <dbReference type="PROSITE" id="PS51918"/>
    </source>
</evidence>
<evidence type="ECO:0000313" key="8">
    <source>
        <dbReference type="Proteomes" id="UP000216752"/>
    </source>
</evidence>
<keyword evidence="3" id="KW-0479">Metal-binding</keyword>
<feature type="domain" description="Radical SAM core" evidence="6">
    <location>
        <begin position="7"/>
        <end position="203"/>
    </location>
</feature>
<dbReference type="PANTHER" id="PTHR42836">
    <property type="entry name" value="7-CARBOXY-7-DEAZAGUANINE SYNTHASE"/>
    <property type="match status" value="1"/>
</dbReference>
<evidence type="ECO:0000313" key="7">
    <source>
        <dbReference type="EMBL" id="XFO65123.1"/>
    </source>
</evidence>
<dbReference type="Pfam" id="PF04055">
    <property type="entry name" value="Radical_SAM"/>
    <property type="match status" value="1"/>
</dbReference>
<dbReference type="SFLD" id="SFLDG01111">
    <property type="entry name" value="Uncharacterised_Radical_SAM_Su"/>
    <property type="match status" value="1"/>
</dbReference>
<keyword evidence="2" id="KW-0949">S-adenosyl-L-methionine</keyword>
<dbReference type="EMBL" id="CP155573">
    <property type="protein sequence ID" value="XFO65123.1"/>
    <property type="molecule type" value="Genomic_DNA"/>
</dbReference>
<dbReference type="CDD" id="cd01335">
    <property type="entry name" value="Radical_SAM"/>
    <property type="match status" value="1"/>
</dbReference>
<proteinExistence type="predicted"/>
<dbReference type="Proteomes" id="UP000216752">
    <property type="component" value="Chromosome"/>
</dbReference>
<dbReference type="InterPro" id="IPR007197">
    <property type="entry name" value="rSAM"/>
</dbReference>
<keyword evidence="1" id="KW-0004">4Fe-4S</keyword>